<dbReference type="Gene3D" id="3.40.1440.10">
    <property type="entry name" value="GIY-YIG endonuclease"/>
    <property type="match status" value="1"/>
</dbReference>
<dbReference type="AlphaFoldDB" id="A0A1F8EJX0"/>
<dbReference type="SUPFAM" id="SSF82771">
    <property type="entry name" value="GIY-YIG endonuclease"/>
    <property type="match status" value="1"/>
</dbReference>
<organism evidence="3 4">
    <name type="scientific">Candidatus Yanofskybacteria bacterium RIFCSPHIGHO2_01_FULL_41_53</name>
    <dbReference type="NCBI Taxonomy" id="1802663"/>
    <lineage>
        <taxon>Bacteria</taxon>
        <taxon>Candidatus Yanofskyibacteriota</taxon>
    </lineage>
</organism>
<dbReference type="PROSITE" id="PS50164">
    <property type="entry name" value="GIY_YIG"/>
    <property type="match status" value="1"/>
</dbReference>
<gene>
    <name evidence="3" type="ORF">A2650_02110</name>
</gene>
<dbReference type="CDD" id="cd10449">
    <property type="entry name" value="GIY-YIG_SLX1_like"/>
    <property type="match status" value="1"/>
</dbReference>
<accession>A0A1F8EJX0</accession>
<dbReference type="InterPro" id="IPR035901">
    <property type="entry name" value="GIY-YIG_endonuc_sf"/>
</dbReference>
<sequence>MFFYIYVLQSIKDDRLYIGYTNNLRRRIDEHNKGFNFSTKFRLPFKLIYFEGCTNEQDAKRREGYLKTTRGRIFLSLRLKEYRRTKAFGSGS</sequence>
<comment type="similarity">
    <text evidence="1">Belongs to the UPF0213 family.</text>
</comment>
<evidence type="ECO:0000313" key="3">
    <source>
        <dbReference type="EMBL" id="OGN00918.1"/>
    </source>
</evidence>
<protein>
    <submittedName>
        <fullName evidence="3">Excinuclease ABC subunit C</fullName>
    </submittedName>
</protein>
<dbReference type="InterPro" id="IPR050190">
    <property type="entry name" value="UPF0213_domain"/>
</dbReference>
<dbReference type="Pfam" id="PF01541">
    <property type="entry name" value="GIY-YIG"/>
    <property type="match status" value="1"/>
</dbReference>
<evidence type="ECO:0000313" key="4">
    <source>
        <dbReference type="Proteomes" id="UP000177117"/>
    </source>
</evidence>
<reference evidence="3 4" key="1">
    <citation type="journal article" date="2016" name="Nat. Commun.">
        <title>Thousands of microbial genomes shed light on interconnected biogeochemical processes in an aquifer system.</title>
        <authorList>
            <person name="Anantharaman K."/>
            <person name="Brown C.T."/>
            <person name="Hug L.A."/>
            <person name="Sharon I."/>
            <person name="Castelle C.J."/>
            <person name="Probst A.J."/>
            <person name="Thomas B.C."/>
            <person name="Singh A."/>
            <person name="Wilkins M.J."/>
            <person name="Karaoz U."/>
            <person name="Brodie E.L."/>
            <person name="Williams K.H."/>
            <person name="Hubbard S.S."/>
            <person name="Banfield J.F."/>
        </authorList>
    </citation>
    <scope>NUCLEOTIDE SEQUENCE [LARGE SCALE GENOMIC DNA]</scope>
</reference>
<evidence type="ECO:0000256" key="1">
    <source>
        <dbReference type="ARBA" id="ARBA00007435"/>
    </source>
</evidence>
<dbReference type="PANTHER" id="PTHR34477">
    <property type="entry name" value="UPF0213 PROTEIN YHBQ"/>
    <property type="match status" value="1"/>
</dbReference>
<name>A0A1F8EJX0_9BACT</name>
<proteinExistence type="inferred from homology"/>
<dbReference type="Proteomes" id="UP000177117">
    <property type="component" value="Unassembled WGS sequence"/>
</dbReference>
<evidence type="ECO:0000259" key="2">
    <source>
        <dbReference type="PROSITE" id="PS50164"/>
    </source>
</evidence>
<dbReference type="PANTHER" id="PTHR34477:SF1">
    <property type="entry name" value="UPF0213 PROTEIN YHBQ"/>
    <property type="match status" value="1"/>
</dbReference>
<comment type="caution">
    <text evidence="3">The sequence shown here is derived from an EMBL/GenBank/DDBJ whole genome shotgun (WGS) entry which is preliminary data.</text>
</comment>
<feature type="domain" description="GIY-YIG" evidence="2">
    <location>
        <begin position="1"/>
        <end position="76"/>
    </location>
</feature>
<dbReference type="InterPro" id="IPR000305">
    <property type="entry name" value="GIY-YIG_endonuc"/>
</dbReference>
<dbReference type="EMBL" id="MGJD01000013">
    <property type="protein sequence ID" value="OGN00918.1"/>
    <property type="molecule type" value="Genomic_DNA"/>
</dbReference>